<dbReference type="Proteomes" id="UP001162640">
    <property type="component" value="Unassembled WGS sequence"/>
</dbReference>
<protein>
    <submittedName>
        <fullName evidence="1">Uncharacterized protein</fullName>
    </submittedName>
</protein>
<organism evidence="1 2">
    <name type="scientific">Triparma laevis f. inornata</name>
    <dbReference type="NCBI Taxonomy" id="1714386"/>
    <lineage>
        <taxon>Eukaryota</taxon>
        <taxon>Sar</taxon>
        <taxon>Stramenopiles</taxon>
        <taxon>Ochrophyta</taxon>
        <taxon>Bolidophyceae</taxon>
        <taxon>Parmales</taxon>
        <taxon>Triparmaceae</taxon>
        <taxon>Triparma</taxon>
    </lineage>
</organism>
<dbReference type="EMBL" id="BLQM01000719">
    <property type="protein sequence ID" value="GMH96846.1"/>
    <property type="molecule type" value="Genomic_DNA"/>
</dbReference>
<feature type="non-terminal residue" evidence="1">
    <location>
        <position position="148"/>
    </location>
</feature>
<evidence type="ECO:0000313" key="1">
    <source>
        <dbReference type="EMBL" id="GMH96846.1"/>
    </source>
</evidence>
<evidence type="ECO:0000313" key="2">
    <source>
        <dbReference type="Proteomes" id="UP001162640"/>
    </source>
</evidence>
<accession>A0A9W7BUV7</accession>
<comment type="caution">
    <text evidence="1">The sequence shown here is derived from an EMBL/GenBank/DDBJ whole genome shotgun (WGS) entry which is preliminary data.</text>
</comment>
<proteinExistence type="predicted"/>
<gene>
    <name evidence="1" type="ORF">TL16_g13325</name>
</gene>
<feature type="non-terminal residue" evidence="1">
    <location>
        <position position="1"/>
    </location>
</feature>
<reference evidence="2" key="1">
    <citation type="journal article" date="2023" name="Commun. Biol.">
        <title>Genome analysis of Parmales, the sister group of diatoms, reveals the evolutionary specialization of diatoms from phago-mixotrophs to photoautotrophs.</title>
        <authorList>
            <person name="Ban H."/>
            <person name="Sato S."/>
            <person name="Yoshikawa S."/>
            <person name="Yamada K."/>
            <person name="Nakamura Y."/>
            <person name="Ichinomiya M."/>
            <person name="Sato N."/>
            <person name="Blanc-Mathieu R."/>
            <person name="Endo H."/>
            <person name="Kuwata A."/>
            <person name="Ogata H."/>
        </authorList>
    </citation>
    <scope>NUCLEOTIDE SEQUENCE [LARGE SCALE GENOMIC DNA]</scope>
</reference>
<name>A0A9W7BUV7_9STRA</name>
<dbReference type="AlphaFoldDB" id="A0A9W7BUV7"/>
<sequence>GGGGGVGRGLKVMRGIDGGDIGGLAPSVFIENLIGGDGFSGNGLAYPLSPVEAARLANCATVRVEGEPLVAPDPEKLLSHPFFYLNEKEEEAAVNDCKAYASGASPVNVMVVQGVVEPLKKLAVQSAKLAAYQQKLNLGVSVGVLGGS</sequence>